<dbReference type="KEGG" id="sgz:C0216_05135"/>
<feature type="region of interest" description="Disordered" evidence="1">
    <location>
        <begin position="1"/>
        <end position="22"/>
    </location>
</feature>
<organism evidence="2 3">
    <name type="scientific">Streptomyces globosus</name>
    <dbReference type="NCBI Taxonomy" id="68209"/>
    <lineage>
        <taxon>Bacteria</taxon>
        <taxon>Bacillati</taxon>
        <taxon>Actinomycetota</taxon>
        <taxon>Actinomycetes</taxon>
        <taxon>Kitasatosporales</taxon>
        <taxon>Streptomycetaceae</taxon>
        <taxon>Streptomyces</taxon>
    </lineage>
</organism>
<keyword evidence="3" id="KW-1185">Reference proteome</keyword>
<dbReference type="Proteomes" id="UP000252004">
    <property type="component" value="Chromosome"/>
</dbReference>
<reference evidence="2 3" key="1">
    <citation type="submission" date="2018-01" db="EMBL/GenBank/DDBJ databases">
        <title>Draft genome Sequence of streptomyces globosus LZH-48.</title>
        <authorList>
            <person name="Ran K."/>
            <person name="Li Z."/>
            <person name="Wei S."/>
            <person name="Dong R."/>
        </authorList>
    </citation>
    <scope>NUCLEOTIDE SEQUENCE [LARGE SCALE GENOMIC DNA]</scope>
    <source>
        <strain evidence="2 3">LZH-48</strain>
    </source>
</reference>
<sequence length="66" mass="7588">MVRGLWQQVEQRDPFPVPDPDPADPTCDVCAALVVQRTECYRLRDRSGVVDCNVEIRQHPHTEVSR</sequence>
<evidence type="ECO:0000256" key="1">
    <source>
        <dbReference type="SAM" id="MobiDB-lite"/>
    </source>
</evidence>
<name>A0A344TW95_9ACTN</name>
<proteinExistence type="predicted"/>
<dbReference type="OrthoDB" id="4235442at2"/>
<gene>
    <name evidence="2" type="ORF">C0216_05135</name>
</gene>
<evidence type="ECO:0000313" key="3">
    <source>
        <dbReference type="Proteomes" id="UP000252004"/>
    </source>
</evidence>
<accession>A0A344TW95</accession>
<dbReference type="EMBL" id="CP030862">
    <property type="protein sequence ID" value="AXE22916.1"/>
    <property type="molecule type" value="Genomic_DNA"/>
</dbReference>
<evidence type="ECO:0000313" key="2">
    <source>
        <dbReference type="EMBL" id="AXE22916.1"/>
    </source>
</evidence>
<protein>
    <submittedName>
        <fullName evidence="2">Uncharacterized protein</fullName>
    </submittedName>
</protein>
<dbReference type="AlphaFoldDB" id="A0A344TW95"/>